<keyword evidence="3" id="KW-1185">Reference proteome</keyword>
<evidence type="ECO:0000313" key="2">
    <source>
        <dbReference type="EMBL" id="SEA78114.1"/>
    </source>
</evidence>
<dbReference type="AlphaFoldDB" id="A0A1H4DZB7"/>
<dbReference type="EMBL" id="FNRL01000015">
    <property type="protein sequence ID" value="SEA78114.1"/>
    <property type="molecule type" value="Genomic_DNA"/>
</dbReference>
<organism evidence="2 3">
    <name type="scientific">Chitinophaga terrae</name>
    <name type="common">ex Kim and Jung 2007</name>
    <dbReference type="NCBI Taxonomy" id="408074"/>
    <lineage>
        <taxon>Bacteria</taxon>
        <taxon>Pseudomonadati</taxon>
        <taxon>Bacteroidota</taxon>
        <taxon>Chitinophagia</taxon>
        <taxon>Chitinophagales</taxon>
        <taxon>Chitinophagaceae</taxon>
        <taxon>Chitinophaga</taxon>
    </lineage>
</organism>
<dbReference type="STRING" id="408074.SAMN05660909_03425"/>
<dbReference type="GO" id="GO:0003677">
    <property type="term" value="F:DNA binding"/>
    <property type="evidence" value="ECO:0007669"/>
    <property type="project" value="InterPro"/>
</dbReference>
<evidence type="ECO:0000313" key="3">
    <source>
        <dbReference type="Proteomes" id="UP000199656"/>
    </source>
</evidence>
<accession>A0A1H4DZB7</accession>
<evidence type="ECO:0000259" key="1">
    <source>
        <dbReference type="Pfam" id="PF21956"/>
    </source>
</evidence>
<sequence>MNIDEIQALKGIHPGIFLERELQKRKLAKGRFAISIGEYPQTLGAITKGKRAMNTPLALKIEHELGIEEGFFMILQTYFDIKQIKQKDSLKLHPDLKKFRKAIFWDTRFESIDWIKQKKAIITRVFERGNEQEKNEIIRFYGKQAVDEVLTGSPIN</sequence>
<dbReference type="InterPro" id="IPR010982">
    <property type="entry name" value="Lambda_DNA-bd_dom_sf"/>
</dbReference>
<dbReference type="InterPro" id="IPR053830">
    <property type="entry name" value="DUF6922"/>
</dbReference>
<reference evidence="3" key="1">
    <citation type="submission" date="2016-10" db="EMBL/GenBank/DDBJ databases">
        <authorList>
            <person name="Varghese N."/>
            <person name="Submissions S."/>
        </authorList>
    </citation>
    <scope>NUCLEOTIDE SEQUENCE [LARGE SCALE GENOMIC DNA]</scope>
    <source>
        <strain evidence="3">DSM 23920</strain>
    </source>
</reference>
<dbReference type="SUPFAM" id="SSF47413">
    <property type="entry name" value="lambda repressor-like DNA-binding domains"/>
    <property type="match status" value="1"/>
</dbReference>
<protein>
    <submittedName>
        <fullName evidence="2">Plasmid maintenance system antidote protein VapI, contains XRE-type HTH domain</fullName>
    </submittedName>
</protein>
<dbReference type="Gene3D" id="1.10.260.40">
    <property type="entry name" value="lambda repressor-like DNA-binding domains"/>
    <property type="match status" value="1"/>
</dbReference>
<dbReference type="RefSeq" id="WP_089763154.1">
    <property type="nucleotide sequence ID" value="NZ_BKAT01000026.1"/>
</dbReference>
<gene>
    <name evidence="2" type="ORF">SAMN05660909_03425</name>
</gene>
<dbReference type="Pfam" id="PF21956">
    <property type="entry name" value="DUF6922"/>
    <property type="match status" value="1"/>
</dbReference>
<proteinExistence type="predicted"/>
<dbReference type="OrthoDB" id="1364214at2"/>
<feature type="domain" description="DUF6922" evidence="1">
    <location>
        <begin position="99"/>
        <end position="150"/>
    </location>
</feature>
<dbReference type="Proteomes" id="UP000199656">
    <property type="component" value="Unassembled WGS sequence"/>
</dbReference>
<name>A0A1H4DZB7_9BACT</name>